<name>A0ABN0FJ12_9BURK</name>
<reference evidence="1 2" key="1">
    <citation type="journal article" date="2012" name="J. Bacteriol.">
        <title>Draft Genome Sequence of the Soil Bacterium Burkholderia terrae Strain BS001, Which Interacts with Fungal Surface Structures.</title>
        <authorList>
            <person name="Nazir R."/>
            <person name="Hansen M.A."/>
            <person name="Sorensen S."/>
            <person name="van Elsas J.D."/>
        </authorList>
    </citation>
    <scope>NUCLEOTIDE SEQUENCE [LARGE SCALE GENOMIC DNA]</scope>
    <source>
        <strain evidence="1 2">BS001</strain>
    </source>
</reference>
<keyword evidence="2" id="KW-1185">Reference proteome</keyword>
<sequence length="65" mass="7598">MQQAQAFYGVRCAICQEKALKQALKMIFPQHNSARRTQKQGDFHAVDDGWQLTIGEYFRDAWDCF</sequence>
<proteinExistence type="predicted"/>
<dbReference type="Proteomes" id="UP000004980">
    <property type="component" value="Unassembled WGS sequence"/>
</dbReference>
<comment type="caution">
    <text evidence="1">The sequence shown here is derived from an EMBL/GenBank/DDBJ whole genome shotgun (WGS) entry which is preliminary data.</text>
</comment>
<evidence type="ECO:0000313" key="1">
    <source>
        <dbReference type="EMBL" id="EIM98668.1"/>
    </source>
</evidence>
<evidence type="ECO:0000313" key="2">
    <source>
        <dbReference type="Proteomes" id="UP000004980"/>
    </source>
</evidence>
<protein>
    <submittedName>
        <fullName evidence="1">Uncharacterized protein</fullName>
    </submittedName>
</protein>
<accession>A0ABN0FJ12</accession>
<dbReference type="EMBL" id="AKAU01000113">
    <property type="protein sequence ID" value="EIM98668.1"/>
    <property type="molecule type" value="Genomic_DNA"/>
</dbReference>
<organism evidence="1 2">
    <name type="scientific">Paraburkholderia hospita</name>
    <dbReference type="NCBI Taxonomy" id="169430"/>
    <lineage>
        <taxon>Bacteria</taxon>
        <taxon>Pseudomonadati</taxon>
        <taxon>Pseudomonadota</taxon>
        <taxon>Betaproteobacteria</taxon>
        <taxon>Burkholderiales</taxon>
        <taxon>Burkholderiaceae</taxon>
        <taxon>Paraburkholderia</taxon>
    </lineage>
</organism>
<gene>
    <name evidence="1" type="ORF">WQE_22908</name>
</gene>